<keyword evidence="2" id="KW-0238">DNA-binding</keyword>
<dbReference type="Pfam" id="PF20240">
    <property type="entry name" value="DUF6597"/>
    <property type="match status" value="1"/>
</dbReference>
<reference evidence="6" key="1">
    <citation type="journal article" date="2019" name="Int. J. Syst. Evol. Microbiol.">
        <title>The Global Catalogue of Microorganisms (GCM) 10K type strain sequencing project: providing services to taxonomists for standard genome sequencing and annotation.</title>
        <authorList>
            <consortium name="The Broad Institute Genomics Platform"/>
            <consortium name="The Broad Institute Genome Sequencing Center for Infectious Disease"/>
            <person name="Wu L."/>
            <person name="Ma J."/>
        </authorList>
    </citation>
    <scope>NUCLEOTIDE SEQUENCE [LARGE SCALE GENOMIC DNA]</scope>
    <source>
        <strain evidence="6">KCTC 52473</strain>
    </source>
</reference>
<dbReference type="InterPro" id="IPR050204">
    <property type="entry name" value="AraC_XylS_family_regulators"/>
</dbReference>
<gene>
    <name evidence="5" type="ORF">ACFOHL_09235</name>
</gene>
<keyword evidence="6" id="KW-1185">Reference proteome</keyword>
<evidence type="ECO:0000313" key="5">
    <source>
        <dbReference type="EMBL" id="MFC3121802.1"/>
    </source>
</evidence>
<dbReference type="PANTHER" id="PTHR46796:SF13">
    <property type="entry name" value="HTH-TYPE TRANSCRIPTIONAL ACTIVATOR RHAS"/>
    <property type="match status" value="1"/>
</dbReference>
<evidence type="ECO:0000313" key="6">
    <source>
        <dbReference type="Proteomes" id="UP001595478"/>
    </source>
</evidence>
<protein>
    <submittedName>
        <fullName evidence="5">Helix-turn-helix domain-containing protein</fullName>
    </submittedName>
</protein>
<name>A0ABV7FNC6_9ALTE</name>
<keyword evidence="1" id="KW-0805">Transcription regulation</keyword>
<dbReference type="PROSITE" id="PS01124">
    <property type="entry name" value="HTH_ARAC_FAMILY_2"/>
    <property type="match status" value="1"/>
</dbReference>
<dbReference type="Pfam" id="PF12833">
    <property type="entry name" value="HTH_18"/>
    <property type="match status" value="1"/>
</dbReference>
<dbReference type="InterPro" id="IPR046532">
    <property type="entry name" value="DUF6597"/>
</dbReference>
<dbReference type="InterPro" id="IPR018060">
    <property type="entry name" value="HTH_AraC"/>
</dbReference>
<evidence type="ECO:0000256" key="3">
    <source>
        <dbReference type="ARBA" id="ARBA00023163"/>
    </source>
</evidence>
<accession>A0ABV7FNC6</accession>
<comment type="caution">
    <text evidence="5">The sequence shown here is derived from an EMBL/GenBank/DDBJ whole genome shotgun (WGS) entry which is preliminary data.</text>
</comment>
<dbReference type="PANTHER" id="PTHR46796">
    <property type="entry name" value="HTH-TYPE TRANSCRIPTIONAL ACTIVATOR RHAS-RELATED"/>
    <property type="match status" value="1"/>
</dbReference>
<dbReference type="EMBL" id="JBHRSW010000014">
    <property type="protein sequence ID" value="MFC3121802.1"/>
    <property type="molecule type" value="Genomic_DNA"/>
</dbReference>
<organism evidence="5 6">
    <name type="scientific">Agaribacter flavus</name>
    <dbReference type="NCBI Taxonomy" id="1902781"/>
    <lineage>
        <taxon>Bacteria</taxon>
        <taxon>Pseudomonadati</taxon>
        <taxon>Pseudomonadota</taxon>
        <taxon>Gammaproteobacteria</taxon>
        <taxon>Alteromonadales</taxon>
        <taxon>Alteromonadaceae</taxon>
        <taxon>Agaribacter</taxon>
    </lineage>
</organism>
<dbReference type="Gene3D" id="1.10.10.60">
    <property type="entry name" value="Homeodomain-like"/>
    <property type="match status" value="1"/>
</dbReference>
<keyword evidence="3" id="KW-0804">Transcription</keyword>
<evidence type="ECO:0000259" key="4">
    <source>
        <dbReference type="PROSITE" id="PS01124"/>
    </source>
</evidence>
<proteinExistence type="predicted"/>
<sequence>MTDLYEPFQPLLTDSGLQRFSFKMRQYPASGELRRIVHSYLQVSTLGPSYYPVIPDGTQALFVSRHGTLISGGVTQALNLELPAAGEYFGVRFYPGALRHLFKVNINEIGNCIVEGSFLPSPFIAQLHEVIYQYSNFNSRVKVCDQWLMRQLELQSTNVFDQALSVIYKSRGNINITHDLATDVGVSSRHLNRLFQQYTGFSTKSFSQIIRFQHASRYLSERPESSLQVALKTGYFDQSHLLKDFRLRLKGSLVPFFGRFMSDFYNRYPM</sequence>
<feature type="domain" description="HTH araC/xylS-type" evidence="4">
    <location>
        <begin position="161"/>
        <end position="246"/>
    </location>
</feature>
<evidence type="ECO:0000256" key="2">
    <source>
        <dbReference type="ARBA" id="ARBA00023125"/>
    </source>
</evidence>
<dbReference type="RefSeq" id="WP_376919934.1">
    <property type="nucleotide sequence ID" value="NZ_JBHRSW010000014.1"/>
</dbReference>
<evidence type="ECO:0000256" key="1">
    <source>
        <dbReference type="ARBA" id="ARBA00023015"/>
    </source>
</evidence>
<dbReference type="SMART" id="SM00342">
    <property type="entry name" value="HTH_ARAC"/>
    <property type="match status" value="1"/>
</dbReference>
<dbReference type="Proteomes" id="UP001595478">
    <property type="component" value="Unassembled WGS sequence"/>
</dbReference>